<feature type="region of interest" description="Disordered" evidence="1">
    <location>
        <begin position="1"/>
        <end position="36"/>
    </location>
</feature>
<dbReference type="Proteomes" id="UP001150941">
    <property type="component" value="Unassembled WGS sequence"/>
</dbReference>
<reference evidence="2" key="2">
    <citation type="journal article" date="2023" name="IMA Fungus">
        <title>Comparative genomic study of the Penicillium genus elucidates a diverse pangenome and 15 lateral gene transfer events.</title>
        <authorList>
            <person name="Petersen C."/>
            <person name="Sorensen T."/>
            <person name="Nielsen M.R."/>
            <person name="Sondergaard T.E."/>
            <person name="Sorensen J.L."/>
            <person name="Fitzpatrick D.A."/>
            <person name="Frisvad J.C."/>
            <person name="Nielsen K.L."/>
        </authorList>
    </citation>
    <scope>NUCLEOTIDE SEQUENCE</scope>
    <source>
        <strain evidence="2">IBT 19713</strain>
    </source>
</reference>
<feature type="compositionally biased region" description="Polar residues" evidence="1">
    <location>
        <begin position="112"/>
        <end position="129"/>
    </location>
</feature>
<feature type="region of interest" description="Disordered" evidence="1">
    <location>
        <begin position="56"/>
        <end position="138"/>
    </location>
</feature>
<dbReference type="RefSeq" id="XP_058330913.1">
    <property type="nucleotide sequence ID" value="XM_058475173.1"/>
</dbReference>
<protein>
    <submittedName>
        <fullName evidence="2">Uncharacterized protein</fullName>
    </submittedName>
</protein>
<gene>
    <name evidence="2" type="ORF">N7468_005877</name>
</gene>
<evidence type="ECO:0000256" key="1">
    <source>
        <dbReference type="SAM" id="MobiDB-lite"/>
    </source>
</evidence>
<evidence type="ECO:0000313" key="3">
    <source>
        <dbReference type="Proteomes" id="UP001150941"/>
    </source>
</evidence>
<dbReference type="EMBL" id="JAPQKS010000004">
    <property type="protein sequence ID" value="KAJ5232921.1"/>
    <property type="molecule type" value="Genomic_DNA"/>
</dbReference>
<keyword evidence="3" id="KW-1185">Reference proteome</keyword>
<feature type="compositionally biased region" description="Polar residues" evidence="1">
    <location>
        <begin position="69"/>
        <end position="78"/>
    </location>
</feature>
<sequence length="138" mass="15127">MNTYAVAGLTQAPATSESEAAGKNAHGPHLGYTGAHSGAHFTQVLKTIRFTRLENSVHDPRDAAHETSPAENLGQSVNPEPKARRGPRKKRNCSTVEKENLPRLPFRGRRTWYQSQQLPRDHPNNSTDPPSGLHCVGT</sequence>
<feature type="compositionally biased region" description="Basic and acidic residues" evidence="1">
    <location>
        <begin position="56"/>
        <end position="65"/>
    </location>
</feature>
<comment type="caution">
    <text evidence="2">The sequence shown here is derived from an EMBL/GenBank/DDBJ whole genome shotgun (WGS) entry which is preliminary data.</text>
</comment>
<organism evidence="2 3">
    <name type="scientific">Penicillium chermesinum</name>
    <dbReference type="NCBI Taxonomy" id="63820"/>
    <lineage>
        <taxon>Eukaryota</taxon>
        <taxon>Fungi</taxon>
        <taxon>Dikarya</taxon>
        <taxon>Ascomycota</taxon>
        <taxon>Pezizomycotina</taxon>
        <taxon>Eurotiomycetes</taxon>
        <taxon>Eurotiomycetidae</taxon>
        <taxon>Eurotiales</taxon>
        <taxon>Aspergillaceae</taxon>
        <taxon>Penicillium</taxon>
    </lineage>
</organism>
<dbReference type="GeneID" id="83202476"/>
<accession>A0A9W9P003</accession>
<evidence type="ECO:0000313" key="2">
    <source>
        <dbReference type="EMBL" id="KAJ5232921.1"/>
    </source>
</evidence>
<name>A0A9W9P003_9EURO</name>
<dbReference type="AlphaFoldDB" id="A0A9W9P003"/>
<proteinExistence type="predicted"/>
<reference evidence="2" key="1">
    <citation type="submission" date="2022-11" db="EMBL/GenBank/DDBJ databases">
        <authorList>
            <person name="Petersen C."/>
        </authorList>
    </citation>
    <scope>NUCLEOTIDE SEQUENCE</scope>
    <source>
        <strain evidence="2">IBT 19713</strain>
    </source>
</reference>